<dbReference type="InterPro" id="IPR000995">
    <property type="entry name" value="Musac_Ach_rcpt"/>
</dbReference>
<keyword evidence="7 9" id="KW-0675">Receptor</keyword>
<keyword evidence="13" id="KW-1185">Reference proteome</keyword>
<comment type="caution">
    <text evidence="12">The sequence shown here is derived from an EMBL/GenBank/DDBJ whole genome shotgun (WGS) entry which is preliminary data.</text>
</comment>
<keyword evidence="5 9" id="KW-0297">G-protein coupled receptor</keyword>
<keyword evidence="4 10" id="KW-1133">Transmembrane helix</keyword>
<comment type="similarity">
    <text evidence="9">Belongs to the G-protein coupled receptor 1 family.</text>
</comment>
<feature type="transmembrane region" description="Helical" evidence="10">
    <location>
        <begin position="80"/>
        <end position="105"/>
    </location>
</feature>
<dbReference type="Pfam" id="PF00001">
    <property type="entry name" value="7tm_1"/>
    <property type="match status" value="2"/>
</dbReference>
<evidence type="ECO:0000256" key="9">
    <source>
        <dbReference type="RuleBase" id="RU000688"/>
    </source>
</evidence>
<protein>
    <recommendedName>
        <fullName evidence="11">G-protein coupled receptors family 1 profile domain-containing protein</fullName>
    </recommendedName>
</protein>
<evidence type="ECO:0000256" key="4">
    <source>
        <dbReference type="ARBA" id="ARBA00022989"/>
    </source>
</evidence>
<dbReference type="GO" id="GO:0004993">
    <property type="term" value="F:G protein-coupled serotonin receptor activity"/>
    <property type="evidence" value="ECO:0007669"/>
    <property type="project" value="TreeGrafter"/>
</dbReference>
<name>A0AAE0WBZ3_9BIVA</name>
<evidence type="ECO:0000256" key="8">
    <source>
        <dbReference type="ARBA" id="ARBA00023224"/>
    </source>
</evidence>
<dbReference type="GO" id="GO:0030425">
    <property type="term" value="C:dendrite"/>
    <property type="evidence" value="ECO:0007669"/>
    <property type="project" value="TreeGrafter"/>
</dbReference>
<dbReference type="PROSITE" id="PS00237">
    <property type="entry name" value="G_PROTEIN_RECEP_F1_1"/>
    <property type="match status" value="1"/>
</dbReference>
<sequence length="486" mass="55249">MSNASVANLLIISFDRYLSVTRPLTYRVNRTPKKAAIMIGCAWTISIILWTPWIFGWPYIEGKRTVPERECYIQFLTTNAIITIVTAFAAFYIPVSIMTILYFKIYRETRKREKRIPMLQGNKYKVSKEEVNSIRRTPGFLADDYFEFQTSSRELSSFWNKCSCCRIIDRDVDMPDDSSTSDPQVSSSGDCDPYNLSSYLGSIYKNHKTETPLQPPLESTTRSSNRLIRNLIPPSLIDSNSVSLVSPALDTTASGSHQSNLWPAADPCIQPLIRRNGSNESKESTYTVIIKLSNNSKDSPDEIPSIRMYSDDDVDKEEESSEFIRYQENTKGFKNKIQEVRFDDEIRFEDATLISFKNERKLKHVCGDESVYISKDRTQTATIGYSQRQKDTSLPPPCGTPALGRRTRSYDALKSASQARLVAKVANKVIKQNANSKTQEKRQERKAAKTLSAILMAFIVTWTPYSIFTIVLAFCNHCIDPTLYAV</sequence>
<organism evidence="12 13">
    <name type="scientific">Potamilus streckersoni</name>
    <dbReference type="NCBI Taxonomy" id="2493646"/>
    <lineage>
        <taxon>Eukaryota</taxon>
        <taxon>Metazoa</taxon>
        <taxon>Spiralia</taxon>
        <taxon>Lophotrochozoa</taxon>
        <taxon>Mollusca</taxon>
        <taxon>Bivalvia</taxon>
        <taxon>Autobranchia</taxon>
        <taxon>Heteroconchia</taxon>
        <taxon>Palaeoheterodonta</taxon>
        <taxon>Unionida</taxon>
        <taxon>Unionoidea</taxon>
        <taxon>Unionidae</taxon>
        <taxon>Ambleminae</taxon>
        <taxon>Lampsilini</taxon>
        <taxon>Potamilus</taxon>
    </lineage>
</organism>
<dbReference type="InterPro" id="IPR017452">
    <property type="entry name" value="GPCR_Rhodpsn_7TM"/>
</dbReference>
<dbReference type="PROSITE" id="PS50262">
    <property type="entry name" value="G_PROTEIN_RECEP_F1_2"/>
    <property type="match status" value="1"/>
</dbReference>
<reference evidence="12" key="1">
    <citation type="journal article" date="2021" name="Genome Biol. Evol.">
        <title>A High-Quality Reference Genome for a Parasitic Bivalve with Doubly Uniparental Inheritance (Bivalvia: Unionida).</title>
        <authorList>
            <person name="Smith C.H."/>
        </authorList>
    </citation>
    <scope>NUCLEOTIDE SEQUENCE</scope>
    <source>
        <strain evidence="12">CHS0354</strain>
    </source>
</reference>
<dbReference type="Proteomes" id="UP001195483">
    <property type="component" value="Unassembled WGS sequence"/>
</dbReference>
<feature type="transmembrane region" description="Helical" evidence="10">
    <location>
        <begin position="451"/>
        <end position="474"/>
    </location>
</feature>
<dbReference type="PRINTS" id="PR00243">
    <property type="entry name" value="MUSCARINICR"/>
</dbReference>
<dbReference type="SUPFAM" id="SSF81321">
    <property type="entry name" value="Family A G protein-coupled receptor-like"/>
    <property type="match status" value="1"/>
</dbReference>
<evidence type="ECO:0000256" key="5">
    <source>
        <dbReference type="ARBA" id="ARBA00023040"/>
    </source>
</evidence>
<evidence type="ECO:0000313" key="13">
    <source>
        <dbReference type="Proteomes" id="UP001195483"/>
    </source>
</evidence>
<evidence type="ECO:0000259" key="11">
    <source>
        <dbReference type="PROSITE" id="PS50262"/>
    </source>
</evidence>
<feature type="domain" description="G-protein coupled receptors family 1 profile" evidence="11">
    <location>
        <begin position="1"/>
        <end position="486"/>
    </location>
</feature>
<evidence type="ECO:0000256" key="3">
    <source>
        <dbReference type="ARBA" id="ARBA00022692"/>
    </source>
</evidence>
<comment type="subcellular location">
    <subcellularLocation>
        <location evidence="1">Cell membrane</location>
        <topology evidence="1">Multi-pass membrane protein</topology>
    </subcellularLocation>
</comment>
<dbReference type="InterPro" id="IPR000276">
    <property type="entry name" value="GPCR_Rhodpsn"/>
</dbReference>
<dbReference type="EMBL" id="JAEAOA010001087">
    <property type="protein sequence ID" value="KAK3609703.1"/>
    <property type="molecule type" value="Genomic_DNA"/>
</dbReference>
<evidence type="ECO:0000256" key="1">
    <source>
        <dbReference type="ARBA" id="ARBA00004651"/>
    </source>
</evidence>
<keyword evidence="6 10" id="KW-0472">Membrane</keyword>
<dbReference type="Gene3D" id="1.20.1070.10">
    <property type="entry name" value="Rhodopsin 7-helix transmembrane proteins"/>
    <property type="match status" value="2"/>
</dbReference>
<dbReference type="GO" id="GO:0005886">
    <property type="term" value="C:plasma membrane"/>
    <property type="evidence" value="ECO:0007669"/>
    <property type="project" value="UniProtKB-SubCell"/>
</dbReference>
<dbReference type="PANTHER" id="PTHR24247">
    <property type="entry name" value="5-HYDROXYTRYPTAMINE RECEPTOR"/>
    <property type="match status" value="1"/>
</dbReference>
<evidence type="ECO:0000313" key="12">
    <source>
        <dbReference type="EMBL" id="KAK3609703.1"/>
    </source>
</evidence>
<accession>A0AAE0WBZ3</accession>
<dbReference type="GO" id="GO:0007197">
    <property type="term" value="P:adenylate cyclase-inhibiting G protein-coupled acetylcholine receptor signaling pathway"/>
    <property type="evidence" value="ECO:0007669"/>
    <property type="project" value="TreeGrafter"/>
</dbReference>
<evidence type="ECO:0000256" key="2">
    <source>
        <dbReference type="ARBA" id="ARBA00022475"/>
    </source>
</evidence>
<dbReference type="GO" id="GO:0007187">
    <property type="term" value="P:G protein-coupled receptor signaling pathway, coupled to cyclic nucleotide second messenger"/>
    <property type="evidence" value="ECO:0007669"/>
    <property type="project" value="TreeGrafter"/>
</dbReference>
<keyword evidence="3 9" id="KW-0812">Transmembrane</keyword>
<evidence type="ECO:0000256" key="10">
    <source>
        <dbReference type="SAM" id="Phobius"/>
    </source>
</evidence>
<dbReference type="PANTHER" id="PTHR24247:SF265">
    <property type="entry name" value="MUSCARINIC ACETYLCHOLINE RECEPTOR DM1"/>
    <property type="match status" value="1"/>
</dbReference>
<dbReference type="GO" id="GO:0045202">
    <property type="term" value="C:synapse"/>
    <property type="evidence" value="ECO:0007669"/>
    <property type="project" value="TreeGrafter"/>
</dbReference>
<proteinExistence type="inferred from homology"/>
<keyword evidence="8 9" id="KW-0807">Transducer</keyword>
<reference evidence="12" key="3">
    <citation type="submission" date="2023-05" db="EMBL/GenBank/DDBJ databases">
        <authorList>
            <person name="Smith C.H."/>
        </authorList>
    </citation>
    <scope>NUCLEOTIDE SEQUENCE</scope>
    <source>
        <strain evidence="12">CHS0354</strain>
        <tissue evidence="12">Mantle</tissue>
    </source>
</reference>
<dbReference type="AlphaFoldDB" id="A0AAE0WBZ3"/>
<evidence type="ECO:0000256" key="6">
    <source>
        <dbReference type="ARBA" id="ARBA00023136"/>
    </source>
</evidence>
<reference evidence="12" key="2">
    <citation type="journal article" date="2021" name="Genome Biol. Evol.">
        <title>Developing a high-quality reference genome for a parasitic bivalve with doubly uniparental inheritance (Bivalvia: Unionida).</title>
        <authorList>
            <person name="Smith C.H."/>
        </authorList>
    </citation>
    <scope>NUCLEOTIDE SEQUENCE</scope>
    <source>
        <strain evidence="12">CHS0354</strain>
        <tissue evidence="12">Mantle</tissue>
    </source>
</reference>
<feature type="transmembrane region" description="Helical" evidence="10">
    <location>
        <begin position="35"/>
        <end position="60"/>
    </location>
</feature>
<keyword evidence="2" id="KW-1003">Cell membrane</keyword>
<dbReference type="GO" id="GO:0016907">
    <property type="term" value="F:G protein-coupled acetylcholine receptor activity"/>
    <property type="evidence" value="ECO:0007669"/>
    <property type="project" value="InterPro"/>
</dbReference>
<dbReference type="PRINTS" id="PR00237">
    <property type="entry name" value="GPCRRHODOPSN"/>
</dbReference>
<gene>
    <name evidence="12" type="ORF">CHS0354_017557</name>
</gene>
<evidence type="ECO:0000256" key="7">
    <source>
        <dbReference type="ARBA" id="ARBA00023170"/>
    </source>
</evidence>
<feature type="non-terminal residue" evidence="12">
    <location>
        <position position="486"/>
    </location>
</feature>